<dbReference type="PANTHER" id="PTHR33376">
    <property type="match status" value="1"/>
</dbReference>
<dbReference type="InterPro" id="IPR018389">
    <property type="entry name" value="DctP_fam"/>
</dbReference>
<proteinExistence type="predicted"/>
<evidence type="ECO:0000256" key="1">
    <source>
        <dbReference type="SAM" id="SignalP"/>
    </source>
</evidence>
<evidence type="ECO:0000313" key="2">
    <source>
        <dbReference type="EMBL" id="MBU6080959.1"/>
    </source>
</evidence>
<name>A0ABS6GPC8_9BACI</name>
<feature type="signal peptide" evidence="1">
    <location>
        <begin position="1"/>
        <end position="21"/>
    </location>
</feature>
<protein>
    <submittedName>
        <fullName evidence="2">TRAP transporter substrate-binding protein DctP</fullName>
    </submittedName>
</protein>
<comment type="caution">
    <text evidence="2">The sequence shown here is derived from an EMBL/GenBank/DDBJ whole genome shotgun (WGS) entry which is preliminary data.</text>
</comment>
<dbReference type="PANTHER" id="PTHR33376:SF15">
    <property type="entry name" value="BLL6794 PROTEIN"/>
    <property type="match status" value="1"/>
</dbReference>
<feature type="chain" id="PRO_5045089495" evidence="1">
    <location>
        <begin position="22"/>
        <end position="360"/>
    </location>
</feature>
<evidence type="ECO:0000313" key="3">
    <source>
        <dbReference type="Proteomes" id="UP000812672"/>
    </source>
</evidence>
<gene>
    <name evidence="2" type="primary">dctP</name>
    <name evidence="2" type="ORF">KQ486_07995</name>
</gene>
<dbReference type="Pfam" id="PF03480">
    <property type="entry name" value="DctP"/>
    <property type="match status" value="1"/>
</dbReference>
<accession>A0ABS6GPC8</accession>
<dbReference type="NCBIfam" id="NF037995">
    <property type="entry name" value="TRAP_S1"/>
    <property type="match status" value="1"/>
</dbReference>
<keyword evidence="3" id="KW-1185">Reference proteome</keyword>
<dbReference type="EMBL" id="JAHLZF010000010">
    <property type="protein sequence ID" value="MBU6080959.1"/>
    <property type="molecule type" value="Genomic_DNA"/>
</dbReference>
<keyword evidence="1" id="KW-0732">Signal</keyword>
<dbReference type="Proteomes" id="UP000812672">
    <property type="component" value="Unassembled WGS sequence"/>
</dbReference>
<dbReference type="RefSeq" id="WP_216687305.1">
    <property type="nucleotide sequence ID" value="NZ_CAUPKR010000009.1"/>
</dbReference>
<dbReference type="PROSITE" id="PS51257">
    <property type="entry name" value="PROKAR_LIPOPROTEIN"/>
    <property type="match status" value="1"/>
</dbReference>
<reference evidence="2 3" key="1">
    <citation type="journal article" date="2011" name="Int. J. Syst. Evol. Microbiol.">
        <title>Allobacillus halotolerans gen. nov., sp. nov. isolated from shrimp paste.</title>
        <authorList>
            <person name="Sheu S.Y."/>
            <person name="Arun A.B."/>
            <person name="Jiang S.R."/>
            <person name="Young C.C."/>
            <person name="Chen W.M."/>
        </authorList>
    </citation>
    <scope>NUCLEOTIDE SEQUENCE [LARGE SCALE GENOMIC DNA]</scope>
    <source>
        <strain evidence="2 3">LMG 24826</strain>
    </source>
</reference>
<organism evidence="2 3">
    <name type="scientific">Allobacillus halotolerans</name>
    <dbReference type="NCBI Taxonomy" id="570278"/>
    <lineage>
        <taxon>Bacteria</taxon>
        <taxon>Bacillati</taxon>
        <taxon>Bacillota</taxon>
        <taxon>Bacilli</taxon>
        <taxon>Bacillales</taxon>
        <taxon>Bacillaceae</taxon>
        <taxon>Allobacillus</taxon>
    </lineage>
</organism>
<sequence length="360" mass="39913">MSKKYLFVVSLLLAITTFLVACSETEAADDQNGSGSNGEGEYELVVNNWTNSNHHYSYNVYEPWKELVEEKTDGRVTVTIHHGSSIGKSSSVYQDVSGGLYDLGFIVANYFYDTGFFPYTIGNLPFAFEGPEEAAKVLSDFGDKYAAEKLEDVEVLPGTATDGYDLFATEPITSVDDLQGKKMRVNGKSENAYVEALGGTPVSLSTEDTYEGLERGMVDTAFYTPIGAVGLSLHEPAPYITKFSVSVTPIIPIMNKEFLASLPDDLQTLFKEELNPKLTELLTESYATELESSHEELKGLVEDRGEFIELGEDEMEEFRELGTSAWDAWIEDANSKGYDGQQMVDDFMKMLEEEGLNKPF</sequence>